<reference evidence="1" key="1">
    <citation type="submission" date="2018-05" db="EMBL/GenBank/DDBJ databases">
        <authorList>
            <person name="Lanie J.A."/>
            <person name="Ng W.-L."/>
            <person name="Kazmierczak K.M."/>
            <person name="Andrzejewski T.M."/>
            <person name="Davidsen T.M."/>
            <person name="Wayne K.J."/>
            <person name="Tettelin H."/>
            <person name="Glass J.I."/>
            <person name="Rusch D."/>
            <person name="Podicherti R."/>
            <person name="Tsui H.-C.T."/>
            <person name="Winkler M.E."/>
        </authorList>
    </citation>
    <scope>NUCLEOTIDE SEQUENCE</scope>
</reference>
<accession>A0A382Z9W6</accession>
<gene>
    <name evidence="1" type="ORF">METZ01_LOCUS445135</name>
</gene>
<protein>
    <submittedName>
        <fullName evidence="1">Uncharacterized protein</fullName>
    </submittedName>
</protein>
<organism evidence="1">
    <name type="scientific">marine metagenome</name>
    <dbReference type="NCBI Taxonomy" id="408172"/>
    <lineage>
        <taxon>unclassified sequences</taxon>
        <taxon>metagenomes</taxon>
        <taxon>ecological metagenomes</taxon>
    </lineage>
</organism>
<evidence type="ECO:0000313" key="1">
    <source>
        <dbReference type="EMBL" id="SVD92281.1"/>
    </source>
</evidence>
<sequence length="50" mass="5310">MPYLVIPIFLPVMLISDASRGRGKEDHNAVVAILEGLAACKVAALDKDTS</sequence>
<name>A0A382Z9W6_9ZZZZ</name>
<dbReference type="AlphaFoldDB" id="A0A382Z9W6"/>
<dbReference type="EMBL" id="UINC01182203">
    <property type="protein sequence ID" value="SVD92281.1"/>
    <property type="molecule type" value="Genomic_DNA"/>
</dbReference>
<proteinExistence type="predicted"/>